<dbReference type="Pfam" id="PF03548">
    <property type="entry name" value="LolA"/>
    <property type="match status" value="1"/>
</dbReference>
<proteinExistence type="predicted"/>
<feature type="chain" id="PRO_5027961357" description="Outer-membrane lipoprotein carrier protein" evidence="2">
    <location>
        <begin position="19"/>
        <end position="186"/>
    </location>
</feature>
<evidence type="ECO:0008006" key="5">
    <source>
        <dbReference type="Google" id="ProtNLM"/>
    </source>
</evidence>
<dbReference type="EMBL" id="AP023326">
    <property type="protein sequence ID" value="BCI67148.1"/>
    <property type="molecule type" value="Genomic_DNA"/>
</dbReference>
<name>A0A6S6PH51_ACEAC</name>
<evidence type="ECO:0000256" key="1">
    <source>
        <dbReference type="ARBA" id="ARBA00022729"/>
    </source>
</evidence>
<dbReference type="PANTHER" id="PTHR35869:SF1">
    <property type="entry name" value="OUTER-MEMBRANE LIPOPROTEIN CARRIER PROTEIN"/>
    <property type="match status" value="1"/>
</dbReference>
<dbReference type="RefSeq" id="WP_099347464.1">
    <property type="nucleotide sequence ID" value="NZ_AP023326.1"/>
</dbReference>
<evidence type="ECO:0000313" key="4">
    <source>
        <dbReference type="Proteomes" id="UP000515220"/>
    </source>
</evidence>
<dbReference type="Gene3D" id="2.50.20.10">
    <property type="entry name" value="Lipoprotein localisation LolA/LolB/LppX"/>
    <property type="match status" value="1"/>
</dbReference>
<dbReference type="InterPro" id="IPR029046">
    <property type="entry name" value="LolA/LolB/LppX"/>
</dbReference>
<dbReference type="AlphaFoldDB" id="A0A6S6PH51"/>
<sequence length="186" mass="20222">MMRLLSRRSALLSGLALAACSQTRTFPLTAQDQQDVARVEDYLNGLTSLQSWFVQTWPDGSRGSGTLNYAPGQLRLDYSNPKGMTLTAGDGHLVLYNPQTGAVTRMGLSHTPLGLLLARPIHMQGAVTVTAVKRGPATLQVSIARTGRLSDGLLTLRFRDEGVKLALSGLVIVDDRQHMITLDFFE</sequence>
<dbReference type="InterPro" id="IPR004564">
    <property type="entry name" value="OM_lipoprot_carrier_LolA-like"/>
</dbReference>
<evidence type="ECO:0000313" key="3">
    <source>
        <dbReference type="EMBL" id="BCI67148.1"/>
    </source>
</evidence>
<evidence type="ECO:0000256" key="2">
    <source>
        <dbReference type="SAM" id="SignalP"/>
    </source>
</evidence>
<keyword evidence="1 2" id="KW-0732">Signal</keyword>
<dbReference type="PANTHER" id="PTHR35869">
    <property type="entry name" value="OUTER-MEMBRANE LIPOPROTEIN CARRIER PROTEIN"/>
    <property type="match status" value="1"/>
</dbReference>
<accession>A0A6S6PH51</accession>
<organism evidence="3 4">
    <name type="scientific">Acetobacter aceti</name>
    <dbReference type="NCBI Taxonomy" id="435"/>
    <lineage>
        <taxon>Bacteria</taxon>
        <taxon>Pseudomonadati</taxon>
        <taxon>Pseudomonadota</taxon>
        <taxon>Alphaproteobacteria</taxon>
        <taxon>Acetobacterales</taxon>
        <taxon>Acetobacteraceae</taxon>
        <taxon>Acetobacter</taxon>
        <taxon>Acetobacter subgen. Acetobacter</taxon>
    </lineage>
</organism>
<protein>
    <recommendedName>
        <fullName evidence="5">Outer-membrane lipoprotein carrier protein</fullName>
    </recommendedName>
</protein>
<dbReference type="Proteomes" id="UP000515220">
    <property type="component" value="Chromosome"/>
</dbReference>
<reference evidence="3 4" key="1">
    <citation type="submission" date="2020-07" db="EMBL/GenBank/DDBJ databases">
        <title>Complete Genome Sequence of an acetic acid bacterium, Acetobacter aceti JCM20276.</title>
        <authorList>
            <person name="Hirose Y."/>
            <person name="Mihara H."/>
        </authorList>
    </citation>
    <scope>NUCLEOTIDE SEQUENCE [LARGE SCALE GENOMIC DNA]</scope>
    <source>
        <strain evidence="3 4">JCM20276</strain>
    </source>
</reference>
<gene>
    <name evidence="3" type="ORF">AAJCM20276_17720</name>
</gene>
<dbReference type="SUPFAM" id="SSF89392">
    <property type="entry name" value="Prokaryotic lipoproteins and lipoprotein localization factors"/>
    <property type="match status" value="1"/>
</dbReference>
<feature type="signal peptide" evidence="2">
    <location>
        <begin position="1"/>
        <end position="18"/>
    </location>
</feature>
<dbReference type="CDD" id="cd16325">
    <property type="entry name" value="LolA"/>
    <property type="match status" value="1"/>
</dbReference>
<dbReference type="PROSITE" id="PS51257">
    <property type="entry name" value="PROKAR_LIPOPROTEIN"/>
    <property type="match status" value="1"/>
</dbReference>